<keyword evidence="4" id="KW-1185">Reference proteome</keyword>
<protein>
    <submittedName>
        <fullName evidence="3">Tagatose-1,6-bisphosphate aldolase</fullName>
    </submittedName>
</protein>
<sequence length="308" mass="33874">MKLNLEKWPNNEMSTVERRAFQQICTRTGKIFVIAMDQRNGMRKLLSDDEKVLASIDQKELGIVKARLVKHLGNQAPAVLLDPECALPMVIDEGVLARDTALVVGMDASGYDTEPGTQLRQSKIISGINPRRVRELGGTAAKMLAFMRPDQKGNDRFATRLINNTVNACIAEAVLLVVEILVYRLPGETEEEYQRCKPELIVEAARVCAENGAKVLKLQYPGSAEACEKITAVLDGIPWAVLSEGVNHETFIKQLRIAMDAGASGAIAGRSLWKDCVSLDPADMQSRLETIAVPRLHEILAVLDSRKS</sequence>
<dbReference type="Proteomes" id="UP000055060">
    <property type="component" value="Unassembled WGS sequence"/>
</dbReference>
<dbReference type="EMBL" id="DF967972">
    <property type="protein sequence ID" value="GAP13372.1"/>
    <property type="molecule type" value="Genomic_DNA"/>
</dbReference>
<gene>
    <name evidence="3" type="ORF">LARV_01125</name>
</gene>
<dbReference type="AlphaFoldDB" id="A0A0S7B7I5"/>
<name>A0A0S7B7I5_9CHLR</name>
<accession>A0A0S7B7I5</accession>
<dbReference type="RefSeq" id="WP_075072711.1">
    <property type="nucleotide sequence ID" value="NZ_DF967972.1"/>
</dbReference>
<evidence type="ECO:0000313" key="3">
    <source>
        <dbReference type="EMBL" id="GAP13372.1"/>
    </source>
</evidence>
<organism evidence="3">
    <name type="scientific">Longilinea arvoryzae</name>
    <dbReference type="NCBI Taxonomy" id="360412"/>
    <lineage>
        <taxon>Bacteria</taxon>
        <taxon>Bacillati</taxon>
        <taxon>Chloroflexota</taxon>
        <taxon>Anaerolineae</taxon>
        <taxon>Anaerolineales</taxon>
        <taxon>Anaerolineaceae</taxon>
        <taxon>Longilinea</taxon>
    </lineage>
</organism>
<evidence type="ECO:0000313" key="4">
    <source>
        <dbReference type="Proteomes" id="UP000055060"/>
    </source>
</evidence>
<keyword evidence="2" id="KW-0456">Lyase</keyword>
<dbReference type="InterPro" id="IPR050552">
    <property type="entry name" value="LacD_aldolase"/>
</dbReference>
<dbReference type="Pfam" id="PF01791">
    <property type="entry name" value="DeoC"/>
    <property type="match status" value="1"/>
</dbReference>
<dbReference type="GO" id="GO:1902777">
    <property type="term" value="P:6-sulfoquinovose(1-) catabolic process"/>
    <property type="evidence" value="ECO:0007669"/>
    <property type="project" value="TreeGrafter"/>
</dbReference>
<dbReference type="InterPro" id="IPR013785">
    <property type="entry name" value="Aldolase_TIM"/>
</dbReference>
<comment type="similarity">
    <text evidence="1">Belongs to the aldolase LacD family.</text>
</comment>
<proteinExistence type="inferred from homology"/>
<dbReference type="InterPro" id="IPR002915">
    <property type="entry name" value="DeoC/FbaB/LacD_aldolase"/>
</dbReference>
<dbReference type="STRING" id="360412.LARV_01125"/>
<dbReference type="PANTHER" id="PTHR39340:SF1">
    <property type="entry name" value="SULFOFRUCTOSEPHOSPHATE ALDOLASE"/>
    <property type="match status" value="1"/>
</dbReference>
<dbReference type="SMART" id="SM01133">
    <property type="entry name" value="DeoC"/>
    <property type="match status" value="1"/>
</dbReference>
<dbReference type="SUPFAM" id="SSF51569">
    <property type="entry name" value="Aldolase"/>
    <property type="match status" value="1"/>
</dbReference>
<dbReference type="Gene3D" id="3.20.20.70">
    <property type="entry name" value="Aldolase class I"/>
    <property type="match status" value="1"/>
</dbReference>
<evidence type="ECO:0000256" key="2">
    <source>
        <dbReference type="ARBA" id="ARBA00023239"/>
    </source>
</evidence>
<dbReference type="PANTHER" id="PTHR39340">
    <property type="entry name" value="SULFOFRUCTOSEPHOSPHATE ALDOLASE"/>
    <property type="match status" value="1"/>
</dbReference>
<evidence type="ECO:0000256" key="1">
    <source>
        <dbReference type="ARBA" id="ARBA00008679"/>
    </source>
</evidence>
<reference evidence="3" key="1">
    <citation type="submission" date="2015-07" db="EMBL/GenBank/DDBJ databases">
        <title>Draft Genome Sequences of Anaerolinea thermolimosa IMO-1, Bellilinea caldifistulae GOMI-1, Leptolinea tardivitalis YMTK-2, Levilinea saccharolytica KIBI-1,Longilinea arvoryzae KOME-1, Previously Described as Members of the Anaerolineaceae (Chloroflexi).</title>
        <authorList>
            <person name="Sekiguchi Y."/>
            <person name="Ohashi A."/>
            <person name="Matsuura N."/>
            <person name="Tourlousse M.D."/>
        </authorList>
    </citation>
    <scope>NUCLEOTIDE SEQUENCE [LARGE SCALE GENOMIC DNA]</scope>
    <source>
        <strain evidence="3">KOME-1</strain>
    </source>
</reference>
<dbReference type="GO" id="GO:0061595">
    <property type="term" value="F:6-deoxy-6-sulfofructose-1-phosphate aldolase activity"/>
    <property type="evidence" value="ECO:0007669"/>
    <property type="project" value="TreeGrafter"/>
</dbReference>